<keyword evidence="2" id="KW-1003">Cell membrane</keyword>
<dbReference type="Pfam" id="PF12704">
    <property type="entry name" value="MacB_PCD"/>
    <property type="match status" value="1"/>
</dbReference>
<evidence type="ECO:0000256" key="4">
    <source>
        <dbReference type="ARBA" id="ARBA00022989"/>
    </source>
</evidence>
<dbReference type="GO" id="GO:0022857">
    <property type="term" value="F:transmembrane transporter activity"/>
    <property type="evidence" value="ECO:0007669"/>
    <property type="project" value="TreeGrafter"/>
</dbReference>
<dbReference type="KEGG" id="marq:MARGE09_P0604"/>
<comment type="subcellular location">
    <subcellularLocation>
        <location evidence="1">Cell membrane</location>
        <topology evidence="1">Multi-pass membrane protein</topology>
    </subcellularLocation>
</comment>
<comment type="similarity">
    <text evidence="6">Belongs to the ABC-4 integral membrane protein family.</text>
</comment>
<dbReference type="InterPro" id="IPR003838">
    <property type="entry name" value="ABC3_permease_C"/>
</dbReference>
<keyword evidence="5 7" id="KW-0472">Membrane</keyword>
<keyword evidence="3 7" id="KW-0812">Transmembrane</keyword>
<feature type="domain" description="ABC3 transporter permease C-terminal" evidence="8">
    <location>
        <begin position="289"/>
        <end position="411"/>
    </location>
</feature>
<evidence type="ECO:0000256" key="3">
    <source>
        <dbReference type="ARBA" id="ARBA00022692"/>
    </source>
</evidence>
<dbReference type="AlphaFoldDB" id="A0AAN1WF15"/>
<keyword evidence="4 7" id="KW-1133">Transmembrane helix</keyword>
<feature type="domain" description="MacB-like periplasmic core" evidence="9">
    <location>
        <begin position="20"/>
        <end position="238"/>
    </location>
</feature>
<organism evidence="10 11">
    <name type="scientific">Marinagarivorans cellulosilyticus</name>
    <dbReference type="NCBI Taxonomy" id="2721545"/>
    <lineage>
        <taxon>Bacteria</taxon>
        <taxon>Pseudomonadati</taxon>
        <taxon>Pseudomonadota</taxon>
        <taxon>Gammaproteobacteria</taxon>
        <taxon>Cellvibrionales</taxon>
        <taxon>Cellvibrionaceae</taxon>
        <taxon>Marinagarivorans</taxon>
    </lineage>
</organism>
<evidence type="ECO:0000259" key="8">
    <source>
        <dbReference type="Pfam" id="PF02687"/>
    </source>
</evidence>
<feature type="transmembrane region" description="Helical" evidence="7">
    <location>
        <begin position="383"/>
        <end position="407"/>
    </location>
</feature>
<evidence type="ECO:0000256" key="2">
    <source>
        <dbReference type="ARBA" id="ARBA00022475"/>
    </source>
</evidence>
<evidence type="ECO:0000313" key="11">
    <source>
        <dbReference type="Proteomes" id="UP001320119"/>
    </source>
</evidence>
<feature type="transmembrane region" description="Helical" evidence="7">
    <location>
        <begin position="339"/>
        <end position="363"/>
    </location>
</feature>
<dbReference type="EMBL" id="AP023086">
    <property type="protein sequence ID" value="BCD96404.1"/>
    <property type="molecule type" value="Genomic_DNA"/>
</dbReference>
<evidence type="ECO:0000256" key="5">
    <source>
        <dbReference type="ARBA" id="ARBA00023136"/>
    </source>
</evidence>
<dbReference type="PANTHER" id="PTHR30572:SF4">
    <property type="entry name" value="ABC TRANSPORTER PERMEASE YTRF"/>
    <property type="match status" value="1"/>
</dbReference>
<proteinExistence type="inferred from homology"/>
<dbReference type="GO" id="GO:0005886">
    <property type="term" value="C:plasma membrane"/>
    <property type="evidence" value="ECO:0007669"/>
    <property type="project" value="UniProtKB-SubCell"/>
</dbReference>
<evidence type="ECO:0000256" key="1">
    <source>
        <dbReference type="ARBA" id="ARBA00004651"/>
    </source>
</evidence>
<accession>A0AAN1WF15</accession>
<feature type="transmembrane region" description="Helical" evidence="7">
    <location>
        <begin position="21"/>
        <end position="41"/>
    </location>
</feature>
<reference evidence="10 11" key="1">
    <citation type="journal article" date="2022" name="IScience">
        <title>An ultrasensitive nanofiber-based assay for enzymatic hydrolysis and deep-sea microbial degradation of cellulose.</title>
        <authorList>
            <person name="Tsudome M."/>
            <person name="Tachioka M."/>
            <person name="Miyazaki M."/>
            <person name="Uchimura K."/>
            <person name="Tsuda M."/>
            <person name="Takaki Y."/>
            <person name="Deguchi S."/>
        </authorList>
    </citation>
    <scope>NUCLEOTIDE SEQUENCE [LARGE SCALE GENOMIC DNA]</scope>
    <source>
        <strain evidence="10 11">GE09</strain>
    </source>
</reference>
<evidence type="ECO:0000313" key="10">
    <source>
        <dbReference type="EMBL" id="BCD96404.1"/>
    </source>
</evidence>
<evidence type="ECO:0000256" key="6">
    <source>
        <dbReference type="ARBA" id="ARBA00038076"/>
    </source>
</evidence>
<sequence>MSWDALQEILFTLKQNSLRTFLTGFGVFWGIFMLVLLLGAGEGLKHGMEESFSSDVRNSMWINAWKTSVPYKGLAHGRSIQLTEDDVGALRKGVPEIEMIAAEQAMGSVWRGDIYITYKQKSGNFSVFGVGDGYFKIKKFQDYYHGRRLNDFDEEESRKVVVIGTRVAERLFDPGINPVGLQIAINGVSVKIVGVFYDSGWEGRMSERIYMPLAAYQKTFGRGKDIGVIGLYPKAGSDNNVIAEKVLKILKERHHVAPSDTSAIRLFDLAKQSADVNNTFSAISLFIWFVGLGTLMAGIVGISNIMIISVKERTREIGIRKALGAPPGEIIRTIMSESLLVTIFAGYIGLVFSVGLLELFNLFVQKAGASMPYFSRPEVDISVALVALFILVAVGAVAGIIPAWHAARVSPIEAMREES</sequence>
<feature type="transmembrane region" description="Helical" evidence="7">
    <location>
        <begin position="285"/>
        <end position="310"/>
    </location>
</feature>
<dbReference type="InterPro" id="IPR050250">
    <property type="entry name" value="Macrolide_Exporter_MacB"/>
</dbReference>
<dbReference type="PANTHER" id="PTHR30572">
    <property type="entry name" value="MEMBRANE COMPONENT OF TRANSPORTER-RELATED"/>
    <property type="match status" value="1"/>
</dbReference>
<protein>
    <submittedName>
        <fullName evidence="10">ABC transport system permease protein</fullName>
    </submittedName>
</protein>
<name>A0AAN1WF15_9GAMM</name>
<gene>
    <name evidence="10" type="ORF">MARGE09_P0604</name>
</gene>
<keyword evidence="11" id="KW-1185">Reference proteome</keyword>
<dbReference type="Proteomes" id="UP001320119">
    <property type="component" value="Chromosome"/>
</dbReference>
<dbReference type="Pfam" id="PF02687">
    <property type="entry name" value="FtsX"/>
    <property type="match status" value="1"/>
</dbReference>
<evidence type="ECO:0000256" key="7">
    <source>
        <dbReference type="SAM" id="Phobius"/>
    </source>
</evidence>
<dbReference type="RefSeq" id="WP_236985906.1">
    <property type="nucleotide sequence ID" value="NZ_AP023086.1"/>
</dbReference>
<evidence type="ECO:0000259" key="9">
    <source>
        <dbReference type="Pfam" id="PF12704"/>
    </source>
</evidence>
<dbReference type="InterPro" id="IPR025857">
    <property type="entry name" value="MacB_PCD"/>
</dbReference>